<dbReference type="PIRSF" id="PIRSF012509">
    <property type="entry name" value="CamS"/>
    <property type="match status" value="1"/>
</dbReference>
<comment type="caution">
    <text evidence="2">The sequence shown here is derived from an EMBL/GenBank/DDBJ whole genome shotgun (WGS) entry which is preliminary data.</text>
</comment>
<evidence type="ECO:0000313" key="3">
    <source>
        <dbReference type="Proteomes" id="UP001516662"/>
    </source>
</evidence>
<keyword evidence="1" id="KW-0732">Signal</keyword>
<sequence>MKSLIMIMLAFVLFLSGCAPTFNKEEEIVQDTDEAQEETAIIPRYKISDSYYRTILPFKPGEARGLVVRNLRTRLDIDEFETGLMRIAQESFPSDRYLYQEGQRIPKSSIEKWLERKQTPAQLTQNKMKQADNIGLNPAFEYDPNSEVSYEEQMAQSPIYFAHMLEHNYLIKNKDDKVALGGIVLGIALNSVQYYNLPDNQGGYPRETKIETEVLVREGKKIAEEVLARVREINELNEVPIVIALFEQEAVSSIAPGNFVAKTGVIEKGNKINKWEDVNEEYHFFPSSAATNEYREDAMMFQNFKDDIDEFFPNYTGVIGRGFYKNEELYQLTIEIPMQFYGKAEIIGFTQYITGEIMEHFPNYFSMQVYISSESGPESIIVRDAGQEEPFVHIYN</sequence>
<evidence type="ECO:0000256" key="1">
    <source>
        <dbReference type="SAM" id="SignalP"/>
    </source>
</evidence>
<feature type="signal peptide" evidence="1">
    <location>
        <begin position="1"/>
        <end position="21"/>
    </location>
</feature>
<protein>
    <submittedName>
        <fullName evidence="2">CamS family sex pheromone protein</fullName>
    </submittedName>
</protein>
<dbReference type="InterPro" id="IPR011426">
    <property type="entry name" value="CamS"/>
</dbReference>
<dbReference type="EMBL" id="JADCLJ010000008">
    <property type="protein sequence ID" value="MBE4907343.1"/>
    <property type="molecule type" value="Genomic_DNA"/>
</dbReference>
<dbReference type="CDD" id="cd13440">
    <property type="entry name" value="CamS_repeat_2"/>
    <property type="match status" value="1"/>
</dbReference>
<feature type="chain" id="PRO_5045636768" evidence="1">
    <location>
        <begin position="22"/>
        <end position="396"/>
    </location>
</feature>
<reference evidence="2 3" key="1">
    <citation type="submission" date="2020-10" db="EMBL/GenBank/DDBJ databases">
        <title>Bacillus sp. HD4P25, an endophyte from a halophyte.</title>
        <authorList>
            <person name="Sun J.-Q."/>
        </authorList>
    </citation>
    <scope>NUCLEOTIDE SEQUENCE [LARGE SCALE GENOMIC DNA]</scope>
    <source>
        <strain evidence="2 3">YIM 93174</strain>
    </source>
</reference>
<proteinExistence type="predicted"/>
<accession>A0ABR9QFS3</accession>
<organism evidence="2 3">
    <name type="scientific">Litchfieldia luteola</name>
    <dbReference type="NCBI Taxonomy" id="682179"/>
    <lineage>
        <taxon>Bacteria</taxon>
        <taxon>Bacillati</taxon>
        <taxon>Bacillota</taxon>
        <taxon>Bacilli</taxon>
        <taxon>Bacillales</taxon>
        <taxon>Bacillaceae</taxon>
        <taxon>Litchfieldia</taxon>
    </lineage>
</organism>
<dbReference type="RefSeq" id="WP_193534828.1">
    <property type="nucleotide sequence ID" value="NZ_JADCLJ010000008.1"/>
</dbReference>
<dbReference type="CDD" id="cd13441">
    <property type="entry name" value="CamS_repeat_1"/>
    <property type="match status" value="1"/>
</dbReference>
<dbReference type="Gene3D" id="3.10.570.10">
    <property type="entry name" value="sex pheromone staph- cam373 precursor domain"/>
    <property type="match status" value="1"/>
</dbReference>
<keyword evidence="3" id="KW-1185">Reference proteome</keyword>
<dbReference type="PROSITE" id="PS51257">
    <property type="entry name" value="PROKAR_LIPOPROTEIN"/>
    <property type="match status" value="1"/>
</dbReference>
<dbReference type="Pfam" id="PF07537">
    <property type="entry name" value="CamS"/>
    <property type="match status" value="1"/>
</dbReference>
<evidence type="ECO:0000313" key="2">
    <source>
        <dbReference type="EMBL" id="MBE4907343.1"/>
    </source>
</evidence>
<gene>
    <name evidence="2" type="ORF">IMZ08_04615</name>
</gene>
<dbReference type="Proteomes" id="UP001516662">
    <property type="component" value="Unassembled WGS sequence"/>
</dbReference>
<name>A0ABR9QFS3_9BACI</name>